<proteinExistence type="predicted"/>
<evidence type="ECO:0000256" key="1">
    <source>
        <dbReference type="SAM" id="MobiDB-lite"/>
    </source>
</evidence>
<dbReference type="Proteomes" id="UP000813461">
    <property type="component" value="Unassembled WGS sequence"/>
</dbReference>
<name>A0A8K0QT24_9PLEO</name>
<feature type="compositionally biased region" description="Basic and acidic residues" evidence="1">
    <location>
        <begin position="1"/>
        <end position="10"/>
    </location>
</feature>
<gene>
    <name evidence="2" type="ORF">FB567DRAFT_554805</name>
</gene>
<dbReference type="OrthoDB" id="3799142at2759"/>
<feature type="region of interest" description="Disordered" evidence="1">
    <location>
        <begin position="1"/>
        <end position="58"/>
    </location>
</feature>
<evidence type="ECO:0000313" key="3">
    <source>
        <dbReference type="Proteomes" id="UP000813461"/>
    </source>
</evidence>
<keyword evidence="3" id="KW-1185">Reference proteome</keyword>
<comment type="caution">
    <text evidence="2">The sequence shown here is derived from an EMBL/GenBank/DDBJ whole genome shotgun (WGS) entry which is preliminary data.</text>
</comment>
<evidence type="ECO:0000313" key="2">
    <source>
        <dbReference type="EMBL" id="KAH7070303.1"/>
    </source>
</evidence>
<protein>
    <submittedName>
        <fullName evidence="2">Uncharacterized protein</fullName>
    </submittedName>
</protein>
<sequence length="186" mass="21529">MFKKLKDALKSSDQPNSKPVLVAQPPNPPGPRQRTVNALRKKNHQVETQATPDEVENGYSQPVQTTADIAQSPFGHRPNSFRTQAHDIRHLRKQLQLRYALDMQIWNNGYNAKKFMRPPIEVQMRKSDALLESIIKMVNDWDNAAFFSAADYKTFCEIKRRLNEGGKRYWKDNPPWPDDGRQELGE</sequence>
<dbReference type="EMBL" id="JAGMVJ010000027">
    <property type="protein sequence ID" value="KAH7070303.1"/>
    <property type="molecule type" value="Genomic_DNA"/>
</dbReference>
<reference evidence="2" key="1">
    <citation type="journal article" date="2021" name="Nat. Commun.">
        <title>Genetic determinants of endophytism in the Arabidopsis root mycobiome.</title>
        <authorList>
            <person name="Mesny F."/>
            <person name="Miyauchi S."/>
            <person name="Thiergart T."/>
            <person name="Pickel B."/>
            <person name="Atanasova L."/>
            <person name="Karlsson M."/>
            <person name="Huettel B."/>
            <person name="Barry K.W."/>
            <person name="Haridas S."/>
            <person name="Chen C."/>
            <person name="Bauer D."/>
            <person name="Andreopoulos W."/>
            <person name="Pangilinan J."/>
            <person name="LaButti K."/>
            <person name="Riley R."/>
            <person name="Lipzen A."/>
            <person name="Clum A."/>
            <person name="Drula E."/>
            <person name="Henrissat B."/>
            <person name="Kohler A."/>
            <person name="Grigoriev I.V."/>
            <person name="Martin F.M."/>
            <person name="Hacquard S."/>
        </authorList>
    </citation>
    <scope>NUCLEOTIDE SEQUENCE</scope>
    <source>
        <strain evidence="2">MPI-SDFR-AT-0120</strain>
    </source>
</reference>
<organism evidence="2 3">
    <name type="scientific">Paraphoma chrysanthemicola</name>
    <dbReference type="NCBI Taxonomy" id="798071"/>
    <lineage>
        <taxon>Eukaryota</taxon>
        <taxon>Fungi</taxon>
        <taxon>Dikarya</taxon>
        <taxon>Ascomycota</taxon>
        <taxon>Pezizomycotina</taxon>
        <taxon>Dothideomycetes</taxon>
        <taxon>Pleosporomycetidae</taxon>
        <taxon>Pleosporales</taxon>
        <taxon>Pleosporineae</taxon>
        <taxon>Phaeosphaeriaceae</taxon>
        <taxon>Paraphoma</taxon>
    </lineage>
</organism>
<dbReference type="AlphaFoldDB" id="A0A8K0QT24"/>
<accession>A0A8K0QT24</accession>